<dbReference type="PANTHER" id="PTHR36849:SF1">
    <property type="entry name" value="CYTOPLASMIC PROTEIN"/>
    <property type="match status" value="1"/>
</dbReference>
<dbReference type="EMBL" id="JAGSOH010000038">
    <property type="protein sequence ID" value="MBR7827592.1"/>
    <property type="molecule type" value="Genomic_DNA"/>
</dbReference>
<dbReference type="Pfam" id="PF22752">
    <property type="entry name" value="DUF488-N3i"/>
    <property type="match status" value="1"/>
</dbReference>
<name>A0A941IJ82_9ACTN</name>
<evidence type="ECO:0000313" key="2">
    <source>
        <dbReference type="Proteomes" id="UP000676325"/>
    </source>
</evidence>
<dbReference type="Proteomes" id="UP000676325">
    <property type="component" value="Unassembled WGS sequence"/>
</dbReference>
<organism evidence="1 2">
    <name type="scientific">Actinospica acidithermotolerans</name>
    <dbReference type="NCBI Taxonomy" id="2828514"/>
    <lineage>
        <taxon>Bacteria</taxon>
        <taxon>Bacillati</taxon>
        <taxon>Actinomycetota</taxon>
        <taxon>Actinomycetes</taxon>
        <taxon>Catenulisporales</taxon>
        <taxon>Actinospicaceae</taxon>
        <taxon>Actinospica</taxon>
    </lineage>
</organism>
<dbReference type="AlphaFoldDB" id="A0A941IJ82"/>
<protein>
    <submittedName>
        <fullName evidence="1">DUF488 family protein</fullName>
    </submittedName>
</protein>
<reference evidence="1" key="1">
    <citation type="submission" date="2021-04" db="EMBL/GenBank/DDBJ databases">
        <title>Genome based classification of Actinospica acidithermotolerans sp. nov., an actinobacterium isolated from an Indonesian hot spring.</title>
        <authorList>
            <person name="Kusuma A.B."/>
            <person name="Putra K.E."/>
            <person name="Nafisah S."/>
            <person name="Loh J."/>
            <person name="Nouioui I."/>
            <person name="Goodfellow M."/>
        </authorList>
    </citation>
    <scope>NUCLEOTIDE SEQUENCE</scope>
    <source>
        <strain evidence="1">MGRD01-02</strain>
    </source>
</reference>
<proteinExistence type="predicted"/>
<accession>A0A941IJ82</accession>
<dbReference type="RefSeq" id="WP_212518734.1">
    <property type="nucleotide sequence ID" value="NZ_JAGSOH010000038.1"/>
</dbReference>
<sequence length="121" mass="13874">MPNRFRLKRVYDPAAKEDGTRVLVDRLWPRGVKKENAHLDEWAKDLSPSTELRRWFHADRDSRFEEFAHRYAAELSSPDQQERLADLRAKAKSGPVTLLTGAADPSHSHLAVLLDELTAKK</sequence>
<dbReference type="InterPro" id="IPR052552">
    <property type="entry name" value="YeaO-like"/>
</dbReference>
<dbReference type="PANTHER" id="PTHR36849">
    <property type="entry name" value="CYTOPLASMIC PROTEIN-RELATED"/>
    <property type="match status" value="1"/>
</dbReference>
<evidence type="ECO:0000313" key="1">
    <source>
        <dbReference type="EMBL" id="MBR7827592.1"/>
    </source>
</evidence>
<keyword evidence="2" id="KW-1185">Reference proteome</keyword>
<comment type="caution">
    <text evidence="1">The sequence shown here is derived from an EMBL/GenBank/DDBJ whole genome shotgun (WGS) entry which is preliminary data.</text>
</comment>
<gene>
    <name evidence="1" type="ORF">KDK95_14840</name>
</gene>